<dbReference type="InterPro" id="IPR013763">
    <property type="entry name" value="Cyclin-like_dom"/>
</dbReference>
<name>M5W2Q2_PRUPE</name>
<dbReference type="GO" id="GO:0000082">
    <property type="term" value="P:G1/S transition of mitotic cell cycle"/>
    <property type="evidence" value="ECO:0000318"/>
    <property type="project" value="GO_Central"/>
</dbReference>
<dbReference type="PANTHER" id="PTHR10177">
    <property type="entry name" value="CYCLINS"/>
    <property type="match status" value="1"/>
</dbReference>
<dbReference type="SUPFAM" id="SSF47954">
    <property type="entry name" value="Cyclin-like"/>
    <property type="match status" value="1"/>
</dbReference>
<protein>
    <recommendedName>
        <fullName evidence="5">B-like cyclin</fullName>
    </recommendedName>
</protein>
<dbReference type="GO" id="GO:0016538">
    <property type="term" value="F:cyclin-dependent protein serine/threonine kinase regulator activity"/>
    <property type="evidence" value="ECO:0000318"/>
    <property type="project" value="GO_Central"/>
</dbReference>
<evidence type="ECO:0000256" key="2">
    <source>
        <dbReference type="ARBA" id="ARBA00022618"/>
    </source>
</evidence>
<evidence type="ECO:0000259" key="7">
    <source>
        <dbReference type="SMART" id="SM00385"/>
    </source>
</evidence>
<dbReference type="Pfam" id="PF00134">
    <property type="entry name" value="Cyclin_N"/>
    <property type="match status" value="1"/>
</dbReference>
<gene>
    <name evidence="8" type="ORF">PRUPE_6G259300</name>
</gene>
<dbReference type="Pfam" id="PF02984">
    <property type="entry name" value="Cyclin_C"/>
    <property type="match status" value="1"/>
</dbReference>
<dbReference type="GO" id="GO:0000307">
    <property type="term" value="C:cyclin-dependent protein kinase holoenzyme complex"/>
    <property type="evidence" value="ECO:0000318"/>
    <property type="project" value="GO_Central"/>
</dbReference>
<dbReference type="GO" id="GO:0005737">
    <property type="term" value="C:cytoplasm"/>
    <property type="evidence" value="ECO:0000318"/>
    <property type="project" value="GO_Central"/>
</dbReference>
<dbReference type="HOGENOM" id="CLU_048040_1_3_1"/>
<evidence type="ECO:0000256" key="5">
    <source>
        <dbReference type="ARBA" id="ARBA00032263"/>
    </source>
</evidence>
<dbReference type="EMBL" id="CM007656">
    <property type="protein sequence ID" value="ONI03477.1"/>
    <property type="molecule type" value="Genomic_DNA"/>
</dbReference>
<organism evidence="8 9">
    <name type="scientific">Prunus persica</name>
    <name type="common">Peach</name>
    <name type="synonym">Amygdalus persica</name>
    <dbReference type="NCBI Taxonomy" id="3760"/>
    <lineage>
        <taxon>Eukaryota</taxon>
        <taxon>Viridiplantae</taxon>
        <taxon>Streptophyta</taxon>
        <taxon>Embryophyta</taxon>
        <taxon>Tracheophyta</taxon>
        <taxon>Spermatophyta</taxon>
        <taxon>Magnoliopsida</taxon>
        <taxon>eudicotyledons</taxon>
        <taxon>Gunneridae</taxon>
        <taxon>Pentapetalae</taxon>
        <taxon>rosids</taxon>
        <taxon>fabids</taxon>
        <taxon>Rosales</taxon>
        <taxon>Rosaceae</taxon>
        <taxon>Amygdaloideae</taxon>
        <taxon>Amygdaleae</taxon>
        <taxon>Prunus</taxon>
    </lineage>
</organism>
<keyword evidence="9" id="KW-1185">Reference proteome</keyword>
<comment type="subunit">
    <text evidence="1">Interacts with the CDC2 protein kinase to form a serine/threonine kinase holoenzyme complex also known as maturation promoting factor (MPF). The cyclin subunit imparts substrate specificity to the complex.</text>
</comment>
<dbReference type="STRING" id="3760.M5W2Q2"/>
<evidence type="ECO:0000256" key="4">
    <source>
        <dbReference type="ARBA" id="ARBA00023306"/>
    </source>
</evidence>
<keyword evidence="3 6" id="KW-0195">Cyclin</keyword>
<evidence type="ECO:0000313" key="8">
    <source>
        <dbReference type="EMBL" id="ONI03477.1"/>
    </source>
</evidence>
<sequence>MESLLCDEVWPSSPAVNDPMSQMDHCGSNSYCGSSMYTTKEDFKQALAICLGKEMSYMPGPNYAEKLCSNSLIIARFKSIHWFIKCRSRLNLSLGTVFYAANYLDRFISTNHCNGWEYWMVDLLSVACLSIATKFNDTCTPTLLEIQMEDLDHLFEPSTIQRMEMMLLKALGWRLASTTSYSYLELLIQIMDSLKPQLHQEFIARVNKLLLGAISDLKLLGFRPSVITMSALRCSLDKLQTSTATSDACLTDLTSLLDHDRKAELVKCHKIMEEQSVDGLDNLIGHEIFHFCPSSPTTVLLKERINSYDNHVDFSLFNMRGRNMINAEPGRRINKRKREEDDQ</sequence>
<dbReference type="OMA" id="ISALWCT"/>
<dbReference type="Proteomes" id="UP000006882">
    <property type="component" value="Chromosome G6"/>
</dbReference>
<reference evidence="8 9" key="1">
    <citation type="journal article" date="2013" name="Nat. Genet.">
        <title>The high-quality draft genome of peach (Prunus persica) identifies unique patterns of genetic diversity, domestication and genome evolution.</title>
        <authorList>
            <consortium name="International Peach Genome Initiative"/>
            <person name="Verde I."/>
            <person name="Abbott A.G."/>
            <person name="Scalabrin S."/>
            <person name="Jung S."/>
            <person name="Shu S."/>
            <person name="Marroni F."/>
            <person name="Zhebentyayeva T."/>
            <person name="Dettori M.T."/>
            <person name="Grimwood J."/>
            <person name="Cattonaro F."/>
            <person name="Zuccolo A."/>
            <person name="Rossini L."/>
            <person name="Jenkins J."/>
            <person name="Vendramin E."/>
            <person name="Meisel L.A."/>
            <person name="Decroocq V."/>
            <person name="Sosinski B."/>
            <person name="Prochnik S."/>
            <person name="Mitros T."/>
            <person name="Policriti A."/>
            <person name="Cipriani G."/>
            <person name="Dondini L."/>
            <person name="Ficklin S."/>
            <person name="Goodstein D.M."/>
            <person name="Xuan P."/>
            <person name="Del Fabbro C."/>
            <person name="Aramini V."/>
            <person name="Copetti D."/>
            <person name="Gonzalez S."/>
            <person name="Horner D.S."/>
            <person name="Falchi R."/>
            <person name="Lucas S."/>
            <person name="Mica E."/>
            <person name="Maldonado J."/>
            <person name="Lazzari B."/>
            <person name="Bielenberg D."/>
            <person name="Pirona R."/>
            <person name="Miculan M."/>
            <person name="Barakat A."/>
            <person name="Testolin R."/>
            <person name="Stella A."/>
            <person name="Tartarini S."/>
            <person name="Tonutti P."/>
            <person name="Arus P."/>
            <person name="Orellana A."/>
            <person name="Wells C."/>
            <person name="Main D."/>
            <person name="Vizzotto G."/>
            <person name="Silva H."/>
            <person name="Salamini F."/>
            <person name="Schmutz J."/>
            <person name="Morgante M."/>
            <person name="Rokhsar D.S."/>
        </authorList>
    </citation>
    <scope>NUCLEOTIDE SEQUENCE [LARGE SCALE GENOMIC DNA]</scope>
    <source>
        <strain evidence="9">cv. Nemared</strain>
    </source>
</reference>
<keyword evidence="4" id="KW-0131">Cell cycle</keyword>
<dbReference type="AlphaFoldDB" id="M5W2Q2"/>
<dbReference type="InterPro" id="IPR004367">
    <property type="entry name" value="Cyclin_C-dom"/>
</dbReference>
<dbReference type="Gene3D" id="1.10.472.10">
    <property type="entry name" value="Cyclin-like"/>
    <property type="match status" value="2"/>
</dbReference>
<dbReference type="eggNOG" id="KOG0656">
    <property type="taxonomic scope" value="Eukaryota"/>
</dbReference>
<dbReference type="Gramene" id="ONI03477">
    <property type="protein sequence ID" value="ONI03477"/>
    <property type="gene ID" value="PRUPE_6G259300"/>
</dbReference>
<evidence type="ECO:0000256" key="3">
    <source>
        <dbReference type="ARBA" id="ARBA00023127"/>
    </source>
</evidence>
<dbReference type="InterPro" id="IPR036915">
    <property type="entry name" value="Cyclin-like_sf"/>
</dbReference>
<dbReference type="CDD" id="cd20544">
    <property type="entry name" value="CYCLIN_AtCycD-like_rpt2"/>
    <property type="match status" value="1"/>
</dbReference>
<dbReference type="SMART" id="SM00385">
    <property type="entry name" value="CYCLIN"/>
    <property type="match status" value="1"/>
</dbReference>
<evidence type="ECO:0000256" key="6">
    <source>
        <dbReference type="RuleBase" id="RU000383"/>
    </source>
</evidence>
<dbReference type="GO" id="GO:0005634">
    <property type="term" value="C:nucleus"/>
    <property type="evidence" value="ECO:0000318"/>
    <property type="project" value="GO_Central"/>
</dbReference>
<dbReference type="GO" id="GO:0051301">
    <property type="term" value="P:cell division"/>
    <property type="evidence" value="ECO:0007669"/>
    <property type="project" value="UniProtKB-KW"/>
</dbReference>
<feature type="domain" description="Cyclin-like" evidence="7">
    <location>
        <begin position="81"/>
        <end position="169"/>
    </location>
</feature>
<evidence type="ECO:0000313" key="9">
    <source>
        <dbReference type="Proteomes" id="UP000006882"/>
    </source>
</evidence>
<dbReference type="InterPro" id="IPR006671">
    <property type="entry name" value="Cyclin_N"/>
</dbReference>
<proteinExistence type="inferred from homology"/>
<comment type="similarity">
    <text evidence="6">Belongs to the cyclin family.</text>
</comment>
<dbReference type="InterPro" id="IPR039361">
    <property type="entry name" value="Cyclin"/>
</dbReference>
<evidence type="ECO:0000256" key="1">
    <source>
        <dbReference type="ARBA" id="ARBA00011177"/>
    </source>
</evidence>
<keyword evidence="2" id="KW-0132">Cell division</keyword>
<accession>M5W2Q2</accession>